<proteinExistence type="predicted"/>
<gene>
    <name evidence="1" type="ORF">ACJDT4_17360</name>
</gene>
<dbReference type="Pfam" id="PF12646">
    <property type="entry name" value="DUF3783"/>
    <property type="match status" value="1"/>
</dbReference>
<name>A0ABW8TI40_9CLOT</name>
<sequence>MENNSKILIYGYNEEEIQRIKDLFNKHNMPTLLIINENMAKMKICDILKGLEILTYDVKLPDERLVLFNNITDKNVDKGIQIMKDISNKKPIFAQVTPVSQNWSLKYLMDHMIEERQWYIDNGYK</sequence>
<evidence type="ECO:0000313" key="1">
    <source>
        <dbReference type="EMBL" id="MFL0252184.1"/>
    </source>
</evidence>
<dbReference type="RefSeq" id="WP_406788831.1">
    <property type="nucleotide sequence ID" value="NZ_JBJIAA010000015.1"/>
</dbReference>
<protein>
    <submittedName>
        <fullName evidence="1">DUF3783 domain-containing protein</fullName>
    </submittedName>
</protein>
<accession>A0ABW8TI40</accession>
<dbReference type="PIRSF" id="PIRSF014543">
    <property type="entry name" value="UCP014543"/>
    <property type="match status" value="1"/>
</dbReference>
<dbReference type="EMBL" id="JBJIAA010000015">
    <property type="protein sequence ID" value="MFL0252184.1"/>
    <property type="molecule type" value="Genomic_DNA"/>
</dbReference>
<reference evidence="1 2" key="1">
    <citation type="submission" date="2024-11" db="EMBL/GenBank/DDBJ databases">
        <authorList>
            <person name="Heng Y.C."/>
            <person name="Lim A.C.H."/>
            <person name="Lee J.K.Y."/>
            <person name="Kittelmann S."/>
        </authorList>
    </citation>
    <scope>NUCLEOTIDE SEQUENCE [LARGE SCALE GENOMIC DNA]</scope>
    <source>
        <strain evidence="1 2">WILCCON 0114</strain>
    </source>
</reference>
<evidence type="ECO:0000313" key="2">
    <source>
        <dbReference type="Proteomes" id="UP001623592"/>
    </source>
</evidence>
<dbReference type="InterPro" id="IPR016621">
    <property type="entry name" value="UCP014543"/>
</dbReference>
<comment type="caution">
    <text evidence="1">The sequence shown here is derived from an EMBL/GenBank/DDBJ whole genome shotgun (WGS) entry which is preliminary data.</text>
</comment>
<keyword evidence="2" id="KW-1185">Reference proteome</keyword>
<dbReference type="Proteomes" id="UP001623592">
    <property type="component" value="Unassembled WGS sequence"/>
</dbReference>
<organism evidence="1 2">
    <name type="scientific">Clostridium neuense</name>
    <dbReference type="NCBI Taxonomy" id="1728934"/>
    <lineage>
        <taxon>Bacteria</taxon>
        <taxon>Bacillati</taxon>
        <taxon>Bacillota</taxon>
        <taxon>Clostridia</taxon>
        <taxon>Eubacteriales</taxon>
        <taxon>Clostridiaceae</taxon>
        <taxon>Clostridium</taxon>
    </lineage>
</organism>